<evidence type="ECO:0000313" key="2">
    <source>
        <dbReference type="EMBL" id="ARJ25432.1"/>
    </source>
</evidence>
<evidence type="ECO:0000313" key="3">
    <source>
        <dbReference type="Proteomes" id="UP000192932"/>
    </source>
</evidence>
<organism evidence="2 3">
    <name type="scientific">Bacillus mycoides</name>
    <dbReference type="NCBI Taxonomy" id="1405"/>
    <lineage>
        <taxon>Bacteria</taxon>
        <taxon>Bacillati</taxon>
        <taxon>Bacillota</taxon>
        <taxon>Bacilli</taxon>
        <taxon>Bacillales</taxon>
        <taxon>Bacillaceae</taxon>
        <taxon>Bacillus</taxon>
        <taxon>Bacillus cereus group</taxon>
    </lineage>
</organism>
<proteinExistence type="predicted"/>
<dbReference type="EMBL" id="CP020744">
    <property type="protein sequence ID" value="ARJ25432.1"/>
    <property type="molecule type" value="Genomic_DNA"/>
</dbReference>
<dbReference type="Proteomes" id="UP000192932">
    <property type="component" value="Plasmid unnamed1"/>
</dbReference>
<dbReference type="InterPro" id="IPR018958">
    <property type="entry name" value="Knr4/Smi1-like_dom"/>
</dbReference>
<dbReference type="AlphaFoldDB" id="A0A1W6AHX5"/>
<accession>A0A1W6AHX5</accession>
<sequence>MKEWISNIFSEREEKGDFFGGVEDEFINQLEKSLDCKFPDSYRWFLKHYGGGGILGIDLTCAGYIDNSPILSETEVHRKMGLPNSYVVIWDIGEYVYCLDTSSLVNSECPVVTWDFVSKKTVVEAKDFYEFLSRKLKIALEDYED</sequence>
<dbReference type="RefSeq" id="WP_085313194.1">
    <property type="nucleotide sequence ID" value="NZ_CP020744.1"/>
</dbReference>
<feature type="domain" description="Knr4/Smi1-like" evidence="1">
    <location>
        <begin position="21"/>
        <end position="134"/>
    </location>
</feature>
<keyword evidence="2" id="KW-0614">Plasmid</keyword>
<name>A0A1W6AHX5_BACMY</name>
<dbReference type="Pfam" id="PF14567">
    <property type="entry name" value="SUKH_5"/>
    <property type="match status" value="1"/>
</dbReference>
<dbReference type="SMART" id="SM00860">
    <property type="entry name" value="SMI1_KNR4"/>
    <property type="match status" value="1"/>
</dbReference>
<gene>
    <name evidence="2" type="ORF">B7492_30650</name>
</gene>
<protein>
    <recommendedName>
        <fullName evidence="1">Knr4/Smi1-like domain-containing protein</fullName>
    </recommendedName>
</protein>
<geneLocation type="plasmid" evidence="2 3">
    <name>unnamed1</name>
</geneLocation>
<dbReference type="Gene3D" id="3.40.1580.10">
    <property type="entry name" value="SMI1/KNR4-like"/>
    <property type="match status" value="1"/>
</dbReference>
<reference evidence="2 3" key="1">
    <citation type="submission" date="2017-04" db="EMBL/GenBank/DDBJ databases">
        <title>The Characteristic of a Fine Plant Growth-Promoting Rhizobacteria Bacillus mycoides Gnyt1 and its Whole Genome Sequencing Analysis.</title>
        <authorList>
            <person name="Li J.H."/>
            <person name="Yao T."/>
        </authorList>
    </citation>
    <scope>NUCLEOTIDE SEQUENCE [LARGE SCALE GENOMIC DNA]</scope>
    <source>
        <strain evidence="2 3">Gnyt1</strain>
        <plasmid evidence="3">Plasmid unnamed1</plasmid>
    </source>
</reference>
<evidence type="ECO:0000259" key="1">
    <source>
        <dbReference type="SMART" id="SM00860"/>
    </source>
</evidence>
<dbReference type="SUPFAM" id="SSF160631">
    <property type="entry name" value="SMI1/KNR4-like"/>
    <property type="match status" value="1"/>
</dbReference>
<dbReference type="InterPro" id="IPR037883">
    <property type="entry name" value="Knr4/Smi1-like_sf"/>
</dbReference>